<dbReference type="GO" id="GO:0019867">
    <property type="term" value="C:outer membrane"/>
    <property type="evidence" value="ECO:0007669"/>
    <property type="project" value="InterPro"/>
</dbReference>
<dbReference type="AlphaFoldDB" id="A0A7M1AU25"/>
<feature type="domain" description="Type II/III secretion system secretin-like" evidence="3">
    <location>
        <begin position="323"/>
        <end position="494"/>
    </location>
</feature>
<accession>A0A7M1AU25</accession>
<evidence type="ECO:0000313" key="6">
    <source>
        <dbReference type="Proteomes" id="UP000593910"/>
    </source>
</evidence>
<evidence type="ECO:0000259" key="3">
    <source>
        <dbReference type="Pfam" id="PF00263"/>
    </source>
</evidence>
<evidence type="ECO:0000259" key="4">
    <source>
        <dbReference type="Pfam" id="PF07655"/>
    </source>
</evidence>
<dbReference type="Proteomes" id="UP000593910">
    <property type="component" value="Chromosome"/>
</dbReference>
<dbReference type="EMBL" id="CP041165">
    <property type="protein sequence ID" value="QOP40917.1"/>
    <property type="molecule type" value="Genomic_DNA"/>
</dbReference>
<evidence type="ECO:0000313" key="5">
    <source>
        <dbReference type="EMBL" id="QOP40917.1"/>
    </source>
</evidence>
<feature type="compositionally biased region" description="Low complexity" evidence="1">
    <location>
        <begin position="525"/>
        <end position="541"/>
    </location>
</feature>
<proteinExistence type="predicted"/>
<dbReference type="PANTHER" id="PTHR30332:SF17">
    <property type="entry name" value="TYPE IV PILIATION SYSTEM PROTEIN DR_0774-RELATED"/>
    <property type="match status" value="1"/>
</dbReference>
<dbReference type="PRINTS" id="PR00811">
    <property type="entry name" value="BCTERIALGSPD"/>
</dbReference>
<protein>
    <submittedName>
        <fullName evidence="5">Pilus (MSHA type) biogenesis protein MshL</fullName>
    </submittedName>
</protein>
<dbReference type="InterPro" id="IPR004846">
    <property type="entry name" value="T2SS/T3SS_dom"/>
</dbReference>
<sequence>MKHIKTSICAALLTAALSTSSFADCSYELFSISSAKNTKIMDFVEQLSDECGFSIVVTDPYAEKFLETSLNKTNLKNLTIDEVLNIILHENNLSYTLENNLLKISYLTTEVFNIDYILSQRKSSGSTDVTLSSSSASSSSTGTTSTSTSGSGGTSATADTGIKIESSDEVKFWDQLDEEFVKVLNRPHDKYQASHPVINKNAGLITVTATNKQMKRFKSYLKKLQDKVQLQVLIDVQLLAVTMNKGKTTGIDWKQLYALQNVELGVHHLNNRNVSAWDSVDGTKLNIEESAIPGPGVADTIKGAASLVSIKAGGTLNEVVKFLQTQGDVNSISNPKVLTLNNQPALITAGTEFFYKIKSATSTTTTSTTTAEDEQVNSVFAGVLLTITPEISNDNTITLKINPSLSETTQDISMTPNTGREMPPDLNRRQLSSVVTVKDGNRIILGGLINTKNTQESNKVPILGDIPVINYLFKYEETIKQTQELVIIIEPHIIHKDKQNISLSDLGYEGLSNELLTAPRTSAITKTGNSTKKSSSSNDVK</sequence>
<dbReference type="Pfam" id="PF07655">
    <property type="entry name" value="Secretin_N_2"/>
    <property type="match status" value="1"/>
</dbReference>
<dbReference type="PANTHER" id="PTHR30332">
    <property type="entry name" value="PROBABLE GENERAL SECRETION PATHWAY PROTEIN D"/>
    <property type="match status" value="1"/>
</dbReference>
<dbReference type="Pfam" id="PF00263">
    <property type="entry name" value="Secretin"/>
    <property type="match status" value="1"/>
</dbReference>
<dbReference type="KEGG" id="smax:FJR03_03845"/>
<dbReference type="GO" id="GO:0009297">
    <property type="term" value="P:pilus assembly"/>
    <property type="evidence" value="ECO:0007669"/>
    <property type="project" value="InterPro"/>
</dbReference>
<feature type="chain" id="PRO_5032601814" evidence="2">
    <location>
        <begin position="24"/>
        <end position="541"/>
    </location>
</feature>
<dbReference type="InterPro" id="IPR011514">
    <property type="entry name" value="Secretin_N_2"/>
</dbReference>
<feature type="signal peptide" evidence="2">
    <location>
        <begin position="1"/>
        <end position="23"/>
    </location>
</feature>
<gene>
    <name evidence="5" type="primary">mshL</name>
    <name evidence="5" type="ORF">FJR03_03845</name>
</gene>
<feature type="region of interest" description="Disordered" evidence="1">
    <location>
        <begin position="522"/>
        <end position="541"/>
    </location>
</feature>
<feature type="region of interest" description="Disordered" evidence="1">
    <location>
        <begin position="125"/>
        <end position="160"/>
    </location>
</feature>
<dbReference type="GO" id="GO:0015627">
    <property type="term" value="C:type II protein secretion system complex"/>
    <property type="evidence" value="ECO:0007669"/>
    <property type="project" value="TreeGrafter"/>
</dbReference>
<evidence type="ECO:0000256" key="1">
    <source>
        <dbReference type="SAM" id="MobiDB-lite"/>
    </source>
</evidence>
<keyword evidence="2" id="KW-0732">Signal</keyword>
<feature type="domain" description="Secretin N-terminal" evidence="4">
    <location>
        <begin position="109"/>
        <end position="195"/>
    </location>
</feature>
<dbReference type="InterPro" id="IPR013358">
    <property type="entry name" value="Pilus_biogenesis_MshL"/>
</dbReference>
<evidence type="ECO:0000256" key="2">
    <source>
        <dbReference type="SAM" id="SignalP"/>
    </source>
</evidence>
<dbReference type="NCBIfam" id="TIGR02519">
    <property type="entry name" value="pilus_MshL"/>
    <property type="match status" value="1"/>
</dbReference>
<name>A0A7M1AU25_9BACT</name>
<keyword evidence="6" id="KW-1185">Reference proteome</keyword>
<reference evidence="5 6" key="1">
    <citation type="submission" date="2019-06" db="EMBL/GenBank/DDBJ databases">
        <title>Sulfurimonas gotlandica sp. nov., a chemoautotrophic and psychrotolerant epsilonproteobacterium isolated from a pelagic redoxcline, and an emended description of the genus Sulfurimonas.</title>
        <authorList>
            <person name="Wang S."/>
            <person name="Jiang L."/>
            <person name="Shao Z."/>
        </authorList>
    </citation>
    <scope>NUCLEOTIDE SEQUENCE [LARGE SCALE GENOMIC DNA]</scope>
    <source>
        <strain evidence="5 6">B2</strain>
    </source>
</reference>
<dbReference type="GO" id="GO:0009306">
    <property type="term" value="P:protein secretion"/>
    <property type="evidence" value="ECO:0007669"/>
    <property type="project" value="InterPro"/>
</dbReference>
<dbReference type="InterPro" id="IPR050810">
    <property type="entry name" value="Bact_Secretion_Sys_Channel"/>
</dbReference>
<dbReference type="InterPro" id="IPR001775">
    <property type="entry name" value="GspD/PilQ"/>
</dbReference>
<organism evidence="5 6">
    <name type="scientific">Sulfurimonas marina</name>
    <dbReference type="NCBI Taxonomy" id="2590551"/>
    <lineage>
        <taxon>Bacteria</taxon>
        <taxon>Pseudomonadati</taxon>
        <taxon>Campylobacterota</taxon>
        <taxon>Epsilonproteobacteria</taxon>
        <taxon>Campylobacterales</taxon>
        <taxon>Sulfurimonadaceae</taxon>
        <taxon>Sulfurimonas</taxon>
    </lineage>
</organism>